<dbReference type="Proteomes" id="UP001422759">
    <property type="component" value="Unassembled WGS sequence"/>
</dbReference>
<keyword evidence="2" id="KW-1185">Reference proteome</keyword>
<name>A0ABN3ABA4_9ACTN</name>
<evidence type="ECO:0000313" key="1">
    <source>
        <dbReference type="EMBL" id="GAA2158562.1"/>
    </source>
</evidence>
<evidence type="ECO:0008006" key="3">
    <source>
        <dbReference type="Google" id="ProtNLM"/>
    </source>
</evidence>
<evidence type="ECO:0000313" key="2">
    <source>
        <dbReference type="Proteomes" id="UP001422759"/>
    </source>
</evidence>
<dbReference type="InterPro" id="IPR023393">
    <property type="entry name" value="START-like_dom_sf"/>
</dbReference>
<dbReference type="CDD" id="cd07812">
    <property type="entry name" value="SRPBCC"/>
    <property type="match status" value="1"/>
</dbReference>
<dbReference type="Gene3D" id="3.30.530.20">
    <property type="match status" value="1"/>
</dbReference>
<dbReference type="EMBL" id="BAAANT010000069">
    <property type="protein sequence ID" value="GAA2158562.1"/>
    <property type="molecule type" value="Genomic_DNA"/>
</dbReference>
<reference evidence="1 2" key="1">
    <citation type="journal article" date="2019" name="Int. J. Syst. Evol. Microbiol.">
        <title>The Global Catalogue of Microorganisms (GCM) 10K type strain sequencing project: providing services to taxonomists for standard genome sequencing and annotation.</title>
        <authorList>
            <consortium name="The Broad Institute Genomics Platform"/>
            <consortium name="The Broad Institute Genome Sequencing Center for Infectious Disease"/>
            <person name="Wu L."/>
            <person name="Ma J."/>
        </authorList>
    </citation>
    <scope>NUCLEOTIDE SEQUENCE [LARGE SCALE GENOMIC DNA]</scope>
    <source>
        <strain evidence="1 2">JCM 14560</strain>
    </source>
</reference>
<proteinExistence type="predicted"/>
<sequence length="155" mass="16518">MDVPSTELSHSYDIAATPAAVLAHLADPGNYIGLSPLLVDVREVRSEGGVTHYAAVERFRFLGLVRHDNVIQVSLRTEDARLPDEATVSGEVVSPGGVRMDYRFAVTARGDGGSLVVDRLRLHAPFGLLRYAAGKAGAVQAERGRVLARRLGGGT</sequence>
<dbReference type="SUPFAM" id="SSF55961">
    <property type="entry name" value="Bet v1-like"/>
    <property type="match status" value="1"/>
</dbReference>
<dbReference type="InterPro" id="IPR019587">
    <property type="entry name" value="Polyketide_cyclase/dehydratase"/>
</dbReference>
<accession>A0ABN3ABA4</accession>
<organism evidence="1 2">
    <name type="scientific">Kitasatospora kazusensis</name>
    <dbReference type="NCBI Taxonomy" id="407974"/>
    <lineage>
        <taxon>Bacteria</taxon>
        <taxon>Bacillati</taxon>
        <taxon>Actinomycetota</taxon>
        <taxon>Actinomycetes</taxon>
        <taxon>Kitasatosporales</taxon>
        <taxon>Streptomycetaceae</taxon>
        <taxon>Kitasatospora</taxon>
    </lineage>
</organism>
<protein>
    <recommendedName>
        <fullName evidence="3">SRPBCC family protein</fullName>
    </recommendedName>
</protein>
<comment type="caution">
    <text evidence="1">The sequence shown here is derived from an EMBL/GenBank/DDBJ whole genome shotgun (WGS) entry which is preliminary data.</text>
</comment>
<dbReference type="Pfam" id="PF10604">
    <property type="entry name" value="Polyketide_cyc2"/>
    <property type="match status" value="1"/>
</dbReference>
<gene>
    <name evidence="1" type="ORF">GCM10009760_61650</name>
</gene>